<organism evidence="2 5">
    <name type="scientific">Puccinia graminis f. sp. tritici</name>
    <dbReference type="NCBI Taxonomy" id="56615"/>
    <lineage>
        <taxon>Eukaryota</taxon>
        <taxon>Fungi</taxon>
        <taxon>Dikarya</taxon>
        <taxon>Basidiomycota</taxon>
        <taxon>Pucciniomycotina</taxon>
        <taxon>Pucciniomycetes</taxon>
        <taxon>Pucciniales</taxon>
        <taxon>Pucciniaceae</taxon>
        <taxon>Puccinia</taxon>
    </lineage>
</organism>
<proteinExistence type="predicted"/>
<dbReference type="EMBL" id="VDEP01000304">
    <property type="protein sequence ID" value="KAA1109557.1"/>
    <property type="molecule type" value="Genomic_DNA"/>
</dbReference>
<keyword evidence="1" id="KW-0732">Signal</keyword>
<dbReference type="EMBL" id="VSWC01000001">
    <property type="protein sequence ID" value="KAA1119856.1"/>
    <property type="molecule type" value="Genomic_DNA"/>
</dbReference>
<evidence type="ECO:0000313" key="3">
    <source>
        <dbReference type="EMBL" id="KAA1119856.1"/>
    </source>
</evidence>
<dbReference type="Proteomes" id="UP000325313">
    <property type="component" value="Unassembled WGS sequence"/>
</dbReference>
<evidence type="ECO:0000313" key="4">
    <source>
        <dbReference type="Proteomes" id="UP000324748"/>
    </source>
</evidence>
<sequence length="102" mass="11190">MQVNVFTSLGLALALLISSATATLLFACDPIVARQPLGLCVSPDGIPILAEKYSKSDRIFWPCHGQRLEYCCPASEKLNVKLRTPIDPDTLAHDCSRQIPHQ</sequence>
<feature type="signal peptide" evidence="1">
    <location>
        <begin position="1"/>
        <end position="22"/>
    </location>
</feature>
<gene>
    <name evidence="3" type="ORF">PGT21_035478</name>
    <name evidence="2" type="ORF">PGTUg99_020604</name>
</gene>
<feature type="chain" id="PRO_5036137939" description="Secreted protein" evidence="1">
    <location>
        <begin position="23"/>
        <end position="102"/>
    </location>
</feature>
<evidence type="ECO:0000313" key="5">
    <source>
        <dbReference type="Proteomes" id="UP000325313"/>
    </source>
</evidence>
<protein>
    <recommendedName>
        <fullName evidence="6">Secreted protein</fullName>
    </recommendedName>
</protein>
<dbReference type="AlphaFoldDB" id="A0A5B0Q8R8"/>
<accession>A0A5B0Q8R8</accession>
<keyword evidence="4" id="KW-1185">Reference proteome</keyword>
<dbReference type="Proteomes" id="UP000324748">
    <property type="component" value="Unassembled WGS sequence"/>
</dbReference>
<evidence type="ECO:0008006" key="6">
    <source>
        <dbReference type="Google" id="ProtNLM"/>
    </source>
</evidence>
<evidence type="ECO:0000256" key="1">
    <source>
        <dbReference type="SAM" id="SignalP"/>
    </source>
</evidence>
<evidence type="ECO:0000313" key="2">
    <source>
        <dbReference type="EMBL" id="KAA1109557.1"/>
    </source>
</evidence>
<comment type="caution">
    <text evidence="2">The sequence shown here is derived from an EMBL/GenBank/DDBJ whole genome shotgun (WGS) entry which is preliminary data.</text>
</comment>
<reference evidence="4 5" key="1">
    <citation type="submission" date="2019-05" db="EMBL/GenBank/DDBJ databases">
        <title>Emergence of the Ug99 lineage of the wheat stem rust pathogen through somatic hybridization.</title>
        <authorList>
            <person name="Li F."/>
            <person name="Upadhyaya N.M."/>
            <person name="Sperschneider J."/>
            <person name="Matny O."/>
            <person name="Nguyen-Phuc H."/>
            <person name="Mago R."/>
            <person name="Raley C."/>
            <person name="Miller M.E."/>
            <person name="Silverstein K.A.T."/>
            <person name="Henningsen E."/>
            <person name="Hirsch C.D."/>
            <person name="Visser B."/>
            <person name="Pretorius Z.A."/>
            <person name="Steffenson B.J."/>
            <person name="Schwessinger B."/>
            <person name="Dodds P.N."/>
            <person name="Figueroa M."/>
        </authorList>
    </citation>
    <scope>NUCLEOTIDE SEQUENCE [LARGE SCALE GENOMIC DNA]</scope>
    <source>
        <strain evidence="3">21-0</strain>
        <strain evidence="2 5">Ug99</strain>
    </source>
</reference>
<name>A0A5B0Q8R8_PUCGR</name>